<dbReference type="AlphaFoldDB" id="A0A8J6R3P3"/>
<keyword evidence="3" id="KW-1185">Reference proteome</keyword>
<name>A0A8J6R3P3_9GAMM</name>
<sequence>MTSISAPSRWRVIVWVAGIILLIWALVLALLFRQPGLSEQSKIWLAKTAQQTATDAENASFYLMLGFDAPSDSSPQAYGEQRWRLHIEPAEDDMKLAEASTWRFGLPCYVSMRECLPVIDANMARIDEVLAEQKAWLVRLELLLAAAAPKAPETHMMDKVPFPKQQLSSAFELNLAAVISAMDDDPEQAFADLNEHLEHLLSHLRQTNITAYRSLLQRALKVELGWLVAFLQQRPELLASAAKQLTVLQQQPELAASLEPILNRSFALAVTTFDRIDRDGVSDALDWDLQVSELLQRIIWQRHATVNALADSYTTAMSLMTGSDGIESLVDAANSWPDLGANWSDQNLIGSALVQEKLEQLSRLLKRSLMTEAYYRIAVAWLLAEGDESQLPSQVTLFGVEVPLQKRQLEQRLCLDIPLLESLDDFCLRLYQPRQLAELEPIVGSQM</sequence>
<protein>
    <submittedName>
        <fullName evidence="2">Uncharacterized protein</fullName>
    </submittedName>
</protein>
<keyword evidence="1" id="KW-0472">Membrane</keyword>
<comment type="caution">
    <text evidence="2">The sequence shown here is derived from an EMBL/GenBank/DDBJ whole genome shotgun (WGS) entry which is preliminary data.</text>
</comment>
<keyword evidence="1" id="KW-0812">Transmembrane</keyword>
<dbReference type="RefSeq" id="WP_191145664.1">
    <property type="nucleotide sequence ID" value="NZ_JACXAF010000020.1"/>
</dbReference>
<organism evidence="2 3">
    <name type="scientific">Neiella litorisoli</name>
    <dbReference type="NCBI Taxonomy" id="2771431"/>
    <lineage>
        <taxon>Bacteria</taxon>
        <taxon>Pseudomonadati</taxon>
        <taxon>Pseudomonadota</taxon>
        <taxon>Gammaproteobacteria</taxon>
        <taxon>Alteromonadales</taxon>
        <taxon>Echinimonadaceae</taxon>
        <taxon>Neiella</taxon>
    </lineage>
</organism>
<reference evidence="2" key="1">
    <citation type="submission" date="2020-09" db="EMBL/GenBank/DDBJ databases">
        <title>A novel bacterium of genus Neiella, isolated from South China Sea.</title>
        <authorList>
            <person name="Huang H."/>
            <person name="Mo K."/>
            <person name="Hu Y."/>
        </authorList>
    </citation>
    <scope>NUCLEOTIDE SEQUENCE</scope>
    <source>
        <strain evidence="2">HB171785</strain>
    </source>
</reference>
<evidence type="ECO:0000313" key="3">
    <source>
        <dbReference type="Proteomes" id="UP000638014"/>
    </source>
</evidence>
<evidence type="ECO:0000256" key="1">
    <source>
        <dbReference type="SAM" id="Phobius"/>
    </source>
</evidence>
<proteinExistence type="predicted"/>
<feature type="transmembrane region" description="Helical" evidence="1">
    <location>
        <begin position="12"/>
        <end position="32"/>
    </location>
</feature>
<accession>A0A8J6R3P3</accession>
<dbReference type="EMBL" id="JACXAF010000020">
    <property type="protein sequence ID" value="MBD1390595.1"/>
    <property type="molecule type" value="Genomic_DNA"/>
</dbReference>
<dbReference type="Proteomes" id="UP000638014">
    <property type="component" value="Unassembled WGS sequence"/>
</dbReference>
<keyword evidence="1" id="KW-1133">Transmembrane helix</keyword>
<evidence type="ECO:0000313" key="2">
    <source>
        <dbReference type="EMBL" id="MBD1390595.1"/>
    </source>
</evidence>
<gene>
    <name evidence="2" type="ORF">IC617_14250</name>
</gene>